<comment type="caution">
    <text evidence="9">The sequence shown here is derived from an EMBL/GenBank/DDBJ whole genome shotgun (WGS) entry which is preliminary data.</text>
</comment>
<evidence type="ECO:0000256" key="8">
    <source>
        <dbReference type="SAM" id="Phobius"/>
    </source>
</evidence>
<gene>
    <name evidence="9" type="ORF">B0A48_14444</name>
</gene>
<evidence type="ECO:0000313" key="9">
    <source>
        <dbReference type="EMBL" id="OQN99466.1"/>
    </source>
</evidence>
<dbReference type="PANTHER" id="PTHR15858:SF0">
    <property type="entry name" value="IMMEDIATE EARLY RESPONSE 3-INTERACTING PROTEIN 1"/>
    <property type="match status" value="1"/>
</dbReference>
<dbReference type="InParanoid" id="A0A1V8SJY1"/>
<evidence type="ECO:0000256" key="3">
    <source>
        <dbReference type="ARBA" id="ARBA00022692"/>
    </source>
</evidence>
<dbReference type="PANTHER" id="PTHR15858">
    <property type="entry name" value="IMMEDIATE EARLY RESPONSE 3-INTERACTING PROTEIN 1"/>
    <property type="match status" value="1"/>
</dbReference>
<evidence type="ECO:0000256" key="2">
    <source>
        <dbReference type="ARBA" id="ARBA00022448"/>
    </source>
</evidence>
<feature type="transmembrane region" description="Helical" evidence="8">
    <location>
        <begin position="6"/>
        <end position="25"/>
    </location>
</feature>
<dbReference type="GO" id="GO:0030134">
    <property type="term" value="C:COPII-coated ER to Golgi transport vesicle"/>
    <property type="evidence" value="ECO:0007669"/>
    <property type="project" value="TreeGrafter"/>
</dbReference>
<keyword evidence="2" id="KW-0813">Transport</keyword>
<dbReference type="STRING" id="1507870.A0A1V8SJY1"/>
<dbReference type="FunCoup" id="A0A1V8SJY1">
    <property type="interactions" value="499"/>
</dbReference>
<evidence type="ECO:0000256" key="7">
    <source>
        <dbReference type="ARBA" id="ARBA00024203"/>
    </source>
</evidence>
<feature type="transmembrane region" description="Helical" evidence="8">
    <location>
        <begin position="71"/>
        <end position="90"/>
    </location>
</feature>
<dbReference type="GO" id="GO:0005789">
    <property type="term" value="C:endoplasmic reticulum membrane"/>
    <property type="evidence" value="ECO:0007669"/>
    <property type="project" value="TreeGrafter"/>
</dbReference>
<dbReference type="Pfam" id="PF08571">
    <property type="entry name" value="Yos1"/>
    <property type="match status" value="1"/>
</dbReference>
<dbReference type="Proteomes" id="UP000192596">
    <property type="component" value="Unassembled WGS sequence"/>
</dbReference>
<dbReference type="OrthoDB" id="15356at2759"/>
<evidence type="ECO:0008006" key="11">
    <source>
        <dbReference type="Google" id="ProtNLM"/>
    </source>
</evidence>
<dbReference type="GO" id="GO:0006888">
    <property type="term" value="P:endoplasmic reticulum to Golgi vesicle-mediated transport"/>
    <property type="evidence" value="ECO:0007669"/>
    <property type="project" value="TreeGrafter"/>
</dbReference>
<proteinExistence type="inferred from homology"/>
<dbReference type="AlphaFoldDB" id="A0A1V8SJY1"/>
<dbReference type="InterPro" id="IPR013880">
    <property type="entry name" value="Yos1"/>
</dbReference>
<evidence type="ECO:0000256" key="6">
    <source>
        <dbReference type="ARBA" id="ARBA00023136"/>
    </source>
</evidence>
<keyword evidence="6 8" id="KW-0472">Membrane</keyword>
<name>A0A1V8SJY1_9PEZI</name>
<organism evidence="9 10">
    <name type="scientific">Cryoendolithus antarcticus</name>
    <dbReference type="NCBI Taxonomy" id="1507870"/>
    <lineage>
        <taxon>Eukaryota</taxon>
        <taxon>Fungi</taxon>
        <taxon>Dikarya</taxon>
        <taxon>Ascomycota</taxon>
        <taxon>Pezizomycotina</taxon>
        <taxon>Dothideomycetes</taxon>
        <taxon>Dothideomycetidae</taxon>
        <taxon>Cladosporiales</taxon>
        <taxon>Cladosporiaceae</taxon>
        <taxon>Cryoendolithus</taxon>
    </lineage>
</organism>
<dbReference type="GO" id="GO:0000139">
    <property type="term" value="C:Golgi membrane"/>
    <property type="evidence" value="ECO:0007669"/>
    <property type="project" value="TreeGrafter"/>
</dbReference>
<accession>A0A1V8SJY1</accession>
<dbReference type="EMBL" id="NAJO01000040">
    <property type="protein sequence ID" value="OQN99466.1"/>
    <property type="molecule type" value="Genomic_DNA"/>
</dbReference>
<reference evidence="10" key="1">
    <citation type="submission" date="2017-03" db="EMBL/GenBank/DDBJ databases">
        <title>Genomes of endolithic fungi from Antarctica.</title>
        <authorList>
            <person name="Coleine C."/>
            <person name="Masonjones S."/>
            <person name="Stajich J.E."/>
        </authorList>
    </citation>
    <scope>NUCLEOTIDE SEQUENCE [LARGE SCALE GENOMIC DNA]</scope>
    <source>
        <strain evidence="10">CCFEE 5527</strain>
    </source>
</reference>
<keyword evidence="3 8" id="KW-0812">Transmembrane</keyword>
<evidence type="ECO:0000256" key="4">
    <source>
        <dbReference type="ARBA" id="ARBA00022927"/>
    </source>
</evidence>
<evidence type="ECO:0000313" key="10">
    <source>
        <dbReference type="Proteomes" id="UP000192596"/>
    </source>
</evidence>
<protein>
    <recommendedName>
        <fullName evidence="11">Yos1-like protein</fullName>
    </recommendedName>
</protein>
<sequence length="91" mass="10059">MASLIFSVAALFQVPILLINAVAILSEDRFLARVGWSNAQQASEPSFGGGSMQDTTSVKYKMINLINSVRTLMRLPLIGVNVVMMFFLFFL</sequence>
<keyword evidence="5 8" id="KW-1133">Transmembrane helix</keyword>
<comment type="similarity">
    <text evidence="7">Belongs to the YOS1 family.</text>
</comment>
<evidence type="ECO:0000256" key="1">
    <source>
        <dbReference type="ARBA" id="ARBA00004370"/>
    </source>
</evidence>
<evidence type="ECO:0000256" key="5">
    <source>
        <dbReference type="ARBA" id="ARBA00022989"/>
    </source>
</evidence>
<dbReference type="GO" id="GO:0015031">
    <property type="term" value="P:protein transport"/>
    <property type="evidence" value="ECO:0007669"/>
    <property type="project" value="UniProtKB-KW"/>
</dbReference>
<comment type="subcellular location">
    <subcellularLocation>
        <location evidence="1">Membrane</location>
    </subcellularLocation>
</comment>
<keyword evidence="4" id="KW-0653">Protein transport</keyword>
<keyword evidence="10" id="KW-1185">Reference proteome</keyword>